<evidence type="ECO:0000256" key="1">
    <source>
        <dbReference type="ARBA" id="ARBA00023054"/>
    </source>
</evidence>
<organism evidence="4 5">
    <name type="scientific">Microcaecilia unicolor</name>
    <dbReference type="NCBI Taxonomy" id="1415580"/>
    <lineage>
        <taxon>Eukaryota</taxon>
        <taxon>Metazoa</taxon>
        <taxon>Chordata</taxon>
        <taxon>Craniata</taxon>
        <taxon>Vertebrata</taxon>
        <taxon>Euteleostomi</taxon>
        <taxon>Amphibia</taxon>
        <taxon>Gymnophiona</taxon>
        <taxon>Siphonopidae</taxon>
        <taxon>Microcaecilia</taxon>
    </lineage>
</organism>
<dbReference type="RefSeq" id="XP_030070868.1">
    <property type="nucleotide sequence ID" value="XM_030215008.1"/>
</dbReference>
<dbReference type="InParanoid" id="A0A6P7Z0W6"/>
<dbReference type="OrthoDB" id="2134857at2759"/>
<evidence type="ECO:0000313" key="4">
    <source>
        <dbReference type="Proteomes" id="UP000515156"/>
    </source>
</evidence>
<dbReference type="PANTHER" id="PTHR21683:SF18">
    <property type="entry name" value="COILED-COIL DOMAIN-CONTAINING PROTEIN 42 HOMOLOG"/>
    <property type="match status" value="1"/>
</dbReference>
<feature type="coiled-coil region" evidence="2">
    <location>
        <begin position="222"/>
        <end position="281"/>
    </location>
</feature>
<dbReference type="Pfam" id="PF13863">
    <property type="entry name" value="DUF4200"/>
    <property type="match status" value="1"/>
</dbReference>
<keyword evidence="1 2" id="KW-0175">Coiled coil</keyword>
<evidence type="ECO:0000256" key="2">
    <source>
        <dbReference type="SAM" id="Coils"/>
    </source>
</evidence>
<keyword evidence="4" id="KW-1185">Reference proteome</keyword>
<dbReference type="CTD" id="256369"/>
<dbReference type="KEGG" id="muo:115477883"/>
<dbReference type="InterPro" id="IPR025252">
    <property type="entry name" value="DUF4200"/>
</dbReference>
<feature type="coiled-coil region" evidence="2">
    <location>
        <begin position="94"/>
        <end position="170"/>
    </location>
</feature>
<feature type="domain" description="DUF4200" evidence="3">
    <location>
        <begin position="70"/>
        <end position="186"/>
    </location>
</feature>
<evidence type="ECO:0000259" key="3">
    <source>
        <dbReference type="Pfam" id="PF13863"/>
    </source>
</evidence>
<dbReference type="Proteomes" id="UP000515156">
    <property type="component" value="Chromosome 9"/>
</dbReference>
<protein>
    <submittedName>
        <fullName evidence="5">Uncharacterized protein CCDC197</fullName>
    </submittedName>
</protein>
<dbReference type="GO" id="GO:0005856">
    <property type="term" value="C:cytoskeleton"/>
    <property type="evidence" value="ECO:0007669"/>
    <property type="project" value="UniProtKB-ARBA"/>
</dbReference>
<dbReference type="GeneID" id="115477883"/>
<sequence>MSGRGSTELREAEDRYSLRIANPRKNVFVTQLDEGRDEEEGDVNYIPIITEPASKIVETSANTLQKTLVLKKEIEFDHVSALLVAKQLEFKKRMESLEQKRAEFIKRQENYKENALKFDKFLKDNNAKEKRALQKYQDEVKVNNTKQEEINELTQELEELRLRQQKLRKMTANYKIYEDYLSKVVAQCPKNYLDTDMDTQVKAVLWRHEALSATNQNLLSHLVSQSEDYEEAQHKLEELHQEHNTTMLMLNSEISQLQTKYDKLQETNNQLELEVNILKSHFRLQKEELSSLLLCIANLAEQCHMPHYGPLQNLPLLSKLDMIKEFILEKITITQLSS</sequence>
<accession>A0A6P7Z0W6</accession>
<name>A0A6P7Z0W6_9AMPH</name>
<dbReference type="AlphaFoldDB" id="A0A6P7Z0W6"/>
<gene>
    <name evidence="5" type="primary">CCDC197</name>
</gene>
<proteinExistence type="predicted"/>
<dbReference type="PANTHER" id="PTHR21683">
    <property type="entry name" value="COILED-COIL DOMAIN-CONTAINING PROTEIN 42 LIKE-2-LIKE-RELATED"/>
    <property type="match status" value="1"/>
</dbReference>
<dbReference type="InterPro" id="IPR051147">
    <property type="entry name" value="CFAP_domain-containing"/>
</dbReference>
<evidence type="ECO:0000313" key="5">
    <source>
        <dbReference type="RefSeq" id="XP_030070868.1"/>
    </source>
</evidence>
<reference evidence="5" key="1">
    <citation type="submission" date="2025-08" db="UniProtKB">
        <authorList>
            <consortium name="RefSeq"/>
        </authorList>
    </citation>
    <scope>IDENTIFICATION</scope>
</reference>